<protein>
    <submittedName>
        <fullName evidence="2">Uncharacterized protein</fullName>
    </submittedName>
</protein>
<accession>A0A9P8WCF6</accession>
<feature type="region of interest" description="Disordered" evidence="1">
    <location>
        <begin position="261"/>
        <end position="290"/>
    </location>
</feature>
<organism evidence="2 3">
    <name type="scientific">Thelonectria olida</name>
    <dbReference type="NCBI Taxonomy" id="1576542"/>
    <lineage>
        <taxon>Eukaryota</taxon>
        <taxon>Fungi</taxon>
        <taxon>Dikarya</taxon>
        <taxon>Ascomycota</taxon>
        <taxon>Pezizomycotina</taxon>
        <taxon>Sordariomycetes</taxon>
        <taxon>Hypocreomycetidae</taxon>
        <taxon>Hypocreales</taxon>
        <taxon>Nectriaceae</taxon>
        <taxon>Thelonectria</taxon>
    </lineage>
</organism>
<feature type="compositionally biased region" description="Low complexity" evidence="1">
    <location>
        <begin position="166"/>
        <end position="179"/>
    </location>
</feature>
<dbReference type="Proteomes" id="UP000777438">
    <property type="component" value="Unassembled WGS sequence"/>
</dbReference>
<keyword evidence="3" id="KW-1185">Reference proteome</keyword>
<evidence type="ECO:0000313" key="2">
    <source>
        <dbReference type="EMBL" id="KAH6895294.1"/>
    </source>
</evidence>
<name>A0A9P8WCF6_9HYPO</name>
<dbReference type="OrthoDB" id="4936392at2759"/>
<sequence length="408" mass="46234">MPHRFTLPIRPHPRALLSNKRGSSTPKNTTVSVAIPQRDCTLSKAVEKCDTGTETLRQTREKTKNSMPGFFAGRVCDPSAPDEPGYETTWSSEPPPYSPADPPYATVLQHAQDDQEEPSVTRIRSTSSSYPTVGISSTRVQSPMSEQRINILSLSNLTQLGHFPGSSSNRSRSVSDPSSTQEAINEAAAVTLQWRGERVPLESHRRFEMLSSPSPEIYPEDSASSRQQCRETQDSTEETYVDLESVRRVSDCSELNQFKSQYDGATDTPHEKSQVQSIQPGQIRQGVKRKASSIFSPIKPLAKQARTEIKKKATEAYYEGTRRFSVARETMKRQHREEKRQYAAWKALRRRQRPGDAIKGKIKKGFGTFSLERSRYGHKMWWKDGVEKYHAPEWMKFDVAFKKECGLK</sequence>
<feature type="region of interest" description="Disordered" evidence="1">
    <location>
        <begin position="1"/>
        <end position="29"/>
    </location>
</feature>
<dbReference type="EMBL" id="JAGPYM010000004">
    <property type="protein sequence ID" value="KAH6895294.1"/>
    <property type="molecule type" value="Genomic_DNA"/>
</dbReference>
<evidence type="ECO:0000313" key="3">
    <source>
        <dbReference type="Proteomes" id="UP000777438"/>
    </source>
</evidence>
<dbReference type="AlphaFoldDB" id="A0A9P8WCF6"/>
<feature type="region of interest" description="Disordered" evidence="1">
    <location>
        <begin position="205"/>
        <end position="239"/>
    </location>
</feature>
<feature type="region of interest" description="Disordered" evidence="1">
    <location>
        <begin position="162"/>
        <end position="182"/>
    </location>
</feature>
<evidence type="ECO:0000256" key="1">
    <source>
        <dbReference type="SAM" id="MobiDB-lite"/>
    </source>
</evidence>
<feature type="compositionally biased region" description="Pro residues" evidence="1">
    <location>
        <begin position="93"/>
        <end position="102"/>
    </location>
</feature>
<reference evidence="2 3" key="1">
    <citation type="journal article" date="2021" name="Nat. Commun.">
        <title>Genetic determinants of endophytism in the Arabidopsis root mycobiome.</title>
        <authorList>
            <person name="Mesny F."/>
            <person name="Miyauchi S."/>
            <person name="Thiergart T."/>
            <person name="Pickel B."/>
            <person name="Atanasova L."/>
            <person name="Karlsson M."/>
            <person name="Huettel B."/>
            <person name="Barry K.W."/>
            <person name="Haridas S."/>
            <person name="Chen C."/>
            <person name="Bauer D."/>
            <person name="Andreopoulos W."/>
            <person name="Pangilinan J."/>
            <person name="LaButti K."/>
            <person name="Riley R."/>
            <person name="Lipzen A."/>
            <person name="Clum A."/>
            <person name="Drula E."/>
            <person name="Henrissat B."/>
            <person name="Kohler A."/>
            <person name="Grigoriev I.V."/>
            <person name="Martin F.M."/>
            <person name="Hacquard S."/>
        </authorList>
    </citation>
    <scope>NUCLEOTIDE SEQUENCE [LARGE SCALE GENOMIC DNA]</scope>
    <source>
        <strain evidence="2 3">MPI-CAGE-CH-0241</strain>
    </source>
</reference>
<feature type="compositionally biased region" description="Polar residues" evidence="1">
    <location>
        <begin position="122"/>
        <end position="145"/>
    </location>
</feature>
<gene>
    <name evidence="2" type="ORF">B0T10DRAFT_603003</name>
</gene>
<feature type="region of interest" description="Disordered" evidence="1">
    <location>
        <begin position="66"/>
        <end position="145"/>
    </location>
</feature>
<comment type="caution">
    <text evidence="2">The sequence shown here is derived from an EMBL/GenBank/DDBJ whole genome shotgun (WGS) entry which is preliminary data.</text>
</comment>
<proteinExistence type="predicted"/>
<feature type="compositionally biased region" description="Polar residues" evidence="1">
    <location>
        <begin position="20"/>
        <end position="29"/>
    </location>
</feature>